<sequence length="242" mass="26263">MSRLVNLVAPRSWRDALAKSLVFLLLVNATDFLVKASVPQPRPDWPREVVTTTLVAVPFVALVMTILHRQRTLQRTLSMLATTDMLTGLPNRRAFMDRARRALEREGTGVLLLLDADHFKRINDQWGHGAGDAALVAIGTHLRTVLRPDGILGRLGGEEFAAFLPFASVRDAHHLGHRLCAPIPVVEVPGGLSVTLSAGAAGADGGATLDRLIALADRALYSAKAEGRARLHVEEEERDRAA</sequence>
<dbReference type="PROSITE" id="PS50887">
    <property type="entry name" value="GGDEF"/>
    <property type="match status" value="1"/>
</dbReference>
<dbReference type="EC" id="2.7.7.65" evidence="1"/>
<dbReference type="PATRIC" id="fig|442562.3.peg.245"/>
<dbReference type="GO" id="GO:0005886">
    <property type="term" value="C:plasma membrane"/>
    <property type="evidence" value="ECO:0007669"/>
    <property type="project" value="TreeGrafter"/>
</dbReference>
<dbReference type="AlphaFoldDB" id="A0A017HUI6"/>
<dbReference type="CDD" id="cd01949">
    <property type="entry name" value="GGDEF"/>
    <property type="match status" value="1"/>
</dbReference>
<dbReference type="Proteomes" id="UP000019666">
    <property type="component" value="Unassembled WGS sequence"/>
</dbReference>
<evidence type="ECO:0000259" key="2">
    <source>
        <dbReference type="PROSITE" id="PS50887"/>
    </source>
</evidence>
<dbReference type="GO" id="GO:0043709">
    <property type="term" value="P:cell adhesion involved in single-species biofilm formation"/>
    <property type="evidence" value="ECO:0007669"/>
    <property type="project" value="TreeGrafter"/>
</dbReference>
<reference evidence="3 4" key="1">
    <citation type="submission" date="2013-02" db="EMBL/GenBank/DDBJ databases">
        <authorList>
            <person name="Fiebig A."/>
            <person name="Goeker M."/>
            <person name="Klenk H.-P.P."/>
        </authorList>
    </citation>
    <scope>NUCLEOTIDE SEQUENCE [LARGE SCALE GENOMIC DNA]</scope>
    <source>
        <strain evidence="3 4">DSM 19309</strain>
    </source>
</reference>
<protein>
    <recommendedName>
        <fullName evidence="1">diguanylate cyclase</fullName>
        <ecNumber evidence="1">2.7.7.65</ecNumber>
    </recommendedName>
</protein>
<dbReference type="SUPFAM" id="SSF55073">
    <property type="entry name" value="Nucleotide cyclase"/>
    <property type="match status" value="1"/>
</dbReference>
<dbReference type="NCBIfam" id="TIGR00254">
    <property type="entry name" value="GGDEF"/>
    <property type="match status" value="1"/>
</dbReference>
<gene>
    <name evidence="3" type="ORF">Rumeso_00245</name>
</gene>
<dbReference type="Gene3D" id="3.30.70.270">
    <property type="match status" value="1"/>
</dbReference>
<proteinExistence type="predicted"/>
<feature type="domain" description="GGDEF" evidence="2">
    <location>
        <begin position="107"/>
        <end position="236"/>
    </location>
</feature>
<dbReference type="GO" id="GO:0052621">
    <property type="term" value="F:diguanylate cyclase activity"/>
    <property type="evidence" value="ECO:0007669"/>
    <property type="project" value="UniProtKB-EC"/>
</dbReference>
<dbReference type="InterPro" id="IPR029787">
    <property type="entry name" value="Nucleotide_cyclase"/>
</dbReference>
<dbReference type="PANTHER" id="PTHR45138:SF24">
    <property type="entry name" value="DIGUANYLATE CYCLASE DGCC-RELATED"/>
    <property type="match status" value="1"/>
</dbReference>
<dbReference type="PANTHER" id="PTHR45138">
    <property type="entry name" value="REGULATORY COMPONENTS OF SENSORY TRANSDUCTION SYSTEM"/>
    <property type="match status" value="1"/>
</dbReference>
<dbReference type="SMART" id="SM00267">
    <property type="entry name" value="GGDEF"/>
    <property type="match status" value="1"/>
</dbReference>
<dbReference type="EMBL" id="AOSK01000009">
    <property type="protein sequence ID" value="EYD78152.1"/>
    <property type="molecule type" value="Genomic_DNA"/>
</dbReference>
<evidence type="ECO:0000313" key="3">
    <source>
        <dbReference type="EMBL" id="EYD78152.1"/>
    </source>
</evidence>
<dbReference type="GO" id="GO:1902201">
    <property type="term" value="P:negative regulation of bacterial-type flagellum-dependent cell motility"/>
    <property type="evidence" value="ECO:0007669"/>
    <property type="project" value="TreeGrafter"/>
</dbReference>
<keyword evidence="4" id="KW-1185">Reference proteome</keyword>
<organism evidence="3 4">
    <name type="scientific">Rubellimicrobium mesophilum DSM 19309</name>
    <dbReference type="NCBI Taxonomy" id="442562"/>
    <lineage>
        <taxon>Bacteria</taxon>
        <taxon>Pseudomonadati</taxon>
        <taxon>Pseudomonadota</taxon>
        <taxon>Alphaproteobacteria</taxon>
        <taxon>Rhodobacterales</taxon>
        <taxon>Roseobacteraceae</taxon>
        <taxon>Rubellimicrobium</taxon>
    </lineage>
</organism>
<comment type="caution">
    <text evidence="3">The sequence shown here is derived from an EMBL/GenBank/DDBJ whole genome shotgun (WGS) entry which is preliminary data.</text>
</comment>
<dbReference type="InterPro" id="IPR043128">
    <property type="entry name" value="Rev_trsase/Diguanyl_cyclase"/>
</dbReference>
<dbReference type="InterPro" id="IPR050469">
    <property type="entry name" value="Diguanylate_Cyclase"/>
</dbReference>
<dbReference type="HOGENOM" id="CLU_000445_11_16_5"/>
<dbReference type="STRING" id="442562.Rumeso_00245"/>
<evidence type="ECO:0000256" key="1">
    <source>
        <dbReference type="ARBA" id="ARBA00012528"/>
    </source>
</evidence>
<accession>A0A017HUI6</accession>
<dbReference type="RefSeq" id="WP_169791183.1">
    <property type="nucleotide sequence ID" value="NZ_KK088587.1"/>
</dbReference>
<dbReference type="Pfam" id="PF00990">
    <property type="entry name" value="GGDEF"/>
    <property type="match status" value="1"/>
</dbReference>
<name>A0A017HUI6_9RHOB</name>
<dbReference type="InterPro" id="IPR000160">
    <property type="entry name" value="GGDEF_dom"/>
</dbReference>
<evidence type="ECO:0000313" key="4">
    <source>
        <dbReference type="Proteomes" id="UP000019666"/>
    </source>
</evidence>